<keyword evidence="7 9" id="KW-0010">Activator</keyword>
<comment type="caution">
    <text evidence="12">The sequence shown here is derived from an EMBL/GenBank/DDBJ whole genome shotgun (WGS) entry which is preliminary data.</text>
</comment>
<dbReference type="Pfam" id="PF00176">
    <property type="entry name" value="SNF2-rel_dom"/>
    <property type="match status" value="1"/>
</dbReference>
<feature type="domain" description="Helicase ATP-binding" evidence="10">
    <location>
        <begin position="167"/>
        <end position="336"/>
    </location>
</feature>
<keyword evidence="13" id="KW-1185">Reference proteome</keyword>
<evidence type="ECO:0000256" key="3">
    <source>
        <dbReference type="ARBA" id="ARBA00022806"/>
    </source>
</evidence>
<dbReference type="Gene3D" id="6.10.140.2230">
    <property type="match status" value="1"/>
</dbReference>
<dbReference type="RefSeq" id="WP_229162377.1">
    <property type="nucleotide sequence ID" value="NZ_JAJEWP010000006.1"/>
</dbReference>
<dbReference type="PANTHER" id="PTHR45766:SF6">
    <property type="entry name" value="SWI_SNF-RELATED MATRIX-ASSOCIATED ACTIN-DEPENDENT REGULATOR OF CHROMATIN SUBFAMILY A-LIKE PROTEIN 1"/>
    <property type="match status" value="1"/>
</dbReference>
<evidence type="ECO:0000256" key="6">
    <source>
        <dbReference type="ARBA" id="ARBA00023125"/>
    </source>
</evidence>
<dbReference type="Gene3D" id="3.30.360.80">
    <property type="match status" value="1"/>
</dbReference>
<reference evidence="12 13" key="1">
    <citation type="submission" date="2021-10" db="EMBL/GenBank/DDBJ databases">
        <title>Draft genome of Aestuariibacter halophilus JC2043.</title>
        <authorList>
            <person name="Emsley S.A."/>
            <person name="Pfannmuller K.M."/>
            <person name="Ushijima B."/>
            <person name="Saw J.H."/>
            <person name="Videau P."/>
        </authorList>
    </citation>
    <scope>NUCLEOTIDE SEQUENCE [LARGE SCALE GENOMIC DNA]</scope>
    <source>
        <strain evidence="12 13">JC2043</strain>
    </source>
</reference>
<evidence type="ECO:0000256" key="2">
    <source>
        <dbReference type="ARBA" id="ARBA00022801"/>
    </source>
</evidence>
<dbReference type="Proteomes" id="UP001520878">
    <property type="component" value="Unassembled WGS sequence"/>
</dbReference>
<comment type="function">
    <text evidence="9">Transcription regulator that activates transcription by stimulating RNA polymerase (RNAP) recycling in case of stress conditions such as supercoiled DNA or high salt concentrations. Probably acts by releasing the RNAP, when it is trapped or immobilized on tightly supercoiled DNA. Does not activate transcription on linear DNA. Probably not involved in DNA repair.</text>
</comment>
<dbReference type="InterPro" id="IPR022737">
    <property type="entry name" value="RapA_C"/>
</dbReference>
<dbReference type="Pfam" id="PF18339">
    <property type="entry name" value="Tudor_1_RapA"/>
    <property type="match status" value="1"/>
</dbReference>
<dbReference type="HAMAP" id="MF_01821">
    <property type="entry name" value="Helicase_RapA"/>
    <property type="match status" value="1"/>
</dbReference>
<evidence type="ECO:0000256" key="7">
    <source>
        <dbReference type="ARBA" id="ARBA00023159"/>
    </source>
</evidence>
<dbReference type="Pfam" id="PF00271">
    <property type="entry name" value="Helicase_C"/>
    <property type="match status" value="1"/>
</dbReference>
<dbReference type="Gene3D" id="3.40.50.10810">
    <property type="entry name" value="Tandem AAA-ATPase domain"/>
    <property type="match status" value="1"/>
</dbReference>
<comment type="subunit">
    <text evidence="9">Interacts with the RNAP. Has a higher affinity for the core RNAP than for the holoenzyme. Its ATPase activity is stimulated by binding to RNAP.</text>
</comment>
<dbReference type="SUPFAM" id="SSF52540">
    <property type="entry name" value="P-loop containing nucleoside triphosphate hydrolases"/>
    <property type="match status" value="2"/>
</dbReference>
<dbReference type="InterPro" id="IPR000330">
    <property type="entry name" value="SNF2_N"/>
</dbReference>
<feature type="short sequence motif" description="DEAH box" evidence="9">
    <location>
        <begin position="282"/>
        <end position="285"/>
    </location>
</feature>
<dbReference type="InterPro" id="IPR014001">
    <property type="entry name" value="Helicase_ATP-bd"/>
</dbReference>
<keyword evidence="2 9" id="KW-0378">Hydrolase</keyword>
<keyword evidence="6 9" id="KW-0238">DNA-binding</keyword>
<dbReference type="PANTHER" id="PTHR45766">
    <property type="entry name" value="DNA ANNEALING HELICASE AND ENDONUCLEASE ZRANB3 FAMILY MEMBER"/>
    <property type="match status" value="1"/>
</dbReference>
<dbReference type="InterPro" id="IPR038718">
    <property type="entry name" value="SNF2-like_sf"/>
</dbReference>
<dbReference type="Pfam" id="PF18337">
    <property type="entry name" value="Tudor_RapA"/>
    <property type="match status" value="1"/>
</dbReference>
<evidence type="ECO:0000256" key="8">
    <source>
        <dbReference type="ARBA" id="ARBA00023163"/>
    </source>
</evidence>
<evidence type="ECO:0000313" key="13">
    <source>
        <dbReference type="Proteomes" id="UP001520878"/>
    </source>
</evidence>
<evidence type="ECO:0000259" key="10">
    <source>
        <dbReference type="PROSITE" id="PS51192"/>
    </source>
</evidence>
<dbReference type="Gene3D" id="3.40.50.300">
    <property type="entry name" value="P-loop containing nucleotide triphosphate hydrolases"/>
    <property type="match status" value="1"/>
</dbReference>
<dbReference type="InterPro" id="IPR040766">
    <property type="entry name" value="Tudor_2_RapA"/>
</dbReference>
<dbReference type="InterPro" id="IPR023949">
    <property type="entry name" value="Helicase_RapA"/>
</dbReference>
<evidence type="ECO:0000259" key="11">
    <source>
        <dbReference type="PROSITE" id="PS51194"/>
    </source>
</evidence>
<dbReference type="SMART" id="SM00487">
    <property type="entry name" value="DEXDc"/>
    <property type="match status" value="1"/>
</dbReference>
<dbReference type="Pfam" id="PF12137">
    <property type="entry name" value="RapA_C"/>
    <property type="match status" value="1"/>
</dbReference>
<evidence type="ECO:0000256" key="9">
    <source>
        <dbReference type="HAMAP-Rule" id="MF_01821"/>
    </source>
</evidence>
<keyword evidence="4 9" id="KW-0067">ATP-binding</keyword>
<dbReference type="NCBIfam" id="NF003426">
    <property type="entry name" value="PRK04914.1"/>
    <property type="match status" value="1"/>
</dbReference>
<dbReference type="InterPro" id="IPR027417">
    <property type="entry name" value="P-loop_NTPase"/>
</dbReference>
<dbReference type="CDD" id="cd18793">
    <property type="entry name" value="SF2_C_SNF"/>
    <property type="match status" value="1"/>
</dbReference>
<keyword evidence="3 9" id="KW-0347">Helicase</keyword>
<protein>
    <recommendedName>
        <fullName evidence="9">RNA polymerase-associated protein RapA</fullName>
        <ecNumber evidence="9">3.6.4.-</ecNumber>
    </recommendedName>
    <alternativeName>
        <fullName evidence="9">ATP-dependent helicase HepA</fullName>
    </alternativeName>
</protein>
<name>A0ABS8GBJ2_9ALTE</name>
<evidence type="ECO:0000313" key="12">
    <source>
        <dbReference type="EMBL" id="MCC2617945.1"/>
    </source>
</evidence>
<keyword evidence="5 9" id="KW-0805">Transcription regulation</keyword>
<proteinExistence type="inferred from homology"/>
<dbReference type="Gene3D" id="2.30.30.140">
    <property type="match status" value="1"/>
</dbReference>
<feature type="domain" description="Helicase C-terminal" evidence="11">
    <location>
        <begin position="469"/>
        <end position="633"/>
    </location>
</feature>
<dbReference type="CDD" id="cd18011">
    <property type="entry name" value="DEXDc_RapA"/>
    <property type="match status" value="1"/>
</dbReference>
<dbReference type="InterPro" id="IPR057342">
    <property type="entry name" value="DEXDc_RapA"/>
</dbReference>
<dbReference type="InterPro" id="IPR040765">
    <property type="entry name" value="Tudor_1_RapA"/>
</dbReference>
<comment type="similarity">
    <text evidence="9">Belongs to the SNF2/RAD54 helicase family. RapA subfamily.</text>
</comment>
<accession>A0ABS8GBJ2</accession>
<dbReference type="Gene3D" id="6.10.140.1500">
    <property type="match status" value="1"/>
</dbReference>
<gene>
    <name evidence="9 12" type="primary">rapA</name>
    <name evidence="12" type="ORF">LJ739_16955</name>
</gene>
<sequence length="937" mass="104803">MTTQPPFAPGQRWLSNAESDLGLGLVIEVSDRTVTLLFPVTGEQRVYARNNAPLTRIRFAPGETITAADGFTLRIVECLEQDGLLIYAGTREDSGNHETLPETQLDHEYQLDNPIDRLRAGHSDHPRWYSLRQDCLTHRYDYDSSPLQGMLGARVTLIPHQLHIANEVANRYAPRVLLADEVGLGKTIEAALIIHQQLLTGRAQRVLIVVPSSLVHQWLVEMLRRVNLSFAIFDEERISALKEQGDNPFDTEQCVLCSLDFIQQPEHLDAAAQAGWDLLVVDEAHHLQWSAQSPSTEYQAIETLAQATKGVLLLTATPDQLGHESHFARLRLLDPARFPDYQQFVEEEQDYAALASAIKPLLNNQPLSEQDSQHIARFSRHYDATQLQQLDPSQQQQLVNELLDQHGTGRVLFRNTRSGIAGFPMRHLNAYPLALPGEYQSLTFADPFEALTPEHHGQVNEQWTSIDPRVDWLIALLSEHKQEKILTICHHASTALQLAEALRVKAGIHAGVFHQGMSIVERDRTANFFAQSEGGTPILICSEIGSEGRNFQFAHHLVLFDLPRLPDLLEQRIGRLDRIGQRHDIQLHVPYFSDSPQHIMLNWYHRGLDAFEHTCATGTAVFEALGEQLKDALGNPDNAEAIITACQQRHQALKAELEAGRDRLLELNASGVGRVEPVLQGLQDADDSPTLERFMSRLLDALGVVQEEKDDACYLLRPGESMQAPLRGLDEEGMTVTFERHTATALEQVHFLSWDHPMVQHAMDLVLDDAQGKSTVALTKEPALPAGAYWLECLFVLAPKAPPQLQANRFMPVTPITLCIDSKGQIIDKTFTVLSKVNQQTANQLIKALSAQIDQALSVAEQGANQRAEQCRADSVEKLNALLGEEIQRLTQLKEVNPAIRQEEIDFIVHQQTALKDVLQDAKLRLDAVRLVINNPG</sequence>
<dbReference type="InterPro" id="IPR001650">
    <property type="entry name" value="Helicase_C-like"/>
</dbReference>
<keyword evidence="8 9" id="KW-0804">Transcription</keyword>
<dbReference type="PROSITE" id="PS51194">
    <property type="entry name" value="HELICASE_CTER"/>
    <property type="match status" value="1"/>
</dbReference>
<dbReference type="InterPro" id="IPR049730">
    <property type="entry name" value="SNF2/RAD54-like_C"/>
</dbReference>
<feature type="binding site" evidence="9">
    <location>
        <begin position="180"/>
        <end position="187"/>
    </location>
    <ligand>
        <name>ATP</name>
        <dbReference type="ChEBI" id="CHEBI:30616"/>
    </ligand>
</feature>
<evidence type="ECO:0000256" key="4">
    <source>
        <dbReference type="ARBA" id="ARBA00022840"/>
    </source>
</evidence>
<evidence type="ECO:0000256" key="1">
    <source>
        <dbReference type="ARBA" id="ARBA00022741"/>
    </source>
</evidence>
<keyword evidence="1 9" id="KW-0547">Nucleotide-binding</keyword>
<dbReference type="EC" id="3.6.4.-" evidence="9"/>
<dbReference type="SMART" id="SM00490">
    <property type="entry name" value="HELICc"/>
    <property type="match status" value="1"/>
</dbReference>
<dbReference type="Gene3D" id="2.30.30.930">
    <property type="match status" value="1"/>
</dbReference>
<organism evidence="12 13">
    <name type="scientific">Fluctibacter halophilus</name>
    <dbReference type="NCBI Taxonomy" id="226011"/>
    <lineage>
        <taxon>Bacteria</taxon>
        <taxon>Pseudomonadati</taxon>
        <taxon>Pseudomonadota</taxon>
        <taxon>Gammaproteobacteria</taxon>
        <taxon>Alteromonadales</taxon>
        <taxon>Alteromonadaceae</taxon>
        <taxon>Fluctibacter</taxon>
    </lineage>
</organism>
<dbReference type="PROSITE" id="PS51192">
    <property type="entry name" value="HELICASE_ATP_BIND_1"/>
    <property type="match status" value="1"/>
</dbReference>
<evidence type="ECO:0000256" key="5">
    <source>
        <dbReference type="ARBA" id="ARBA00023015"/>
    </source>
</evidence>
<dbReference type="EMBL" id="JAJEWP010000006">
    <property type="protein sequence ID" value="MCC2617945.1"/>
    <property type="molecule type" value="Genomic_DNA"/>
</dbReference>